<dbReference type="GO" id="GO:0051499">
    <property type="term" value="F:D-aminoacyl-tRNA deacylase activity"/>
    <property type="evidence" value="ECO:0007669"/>
    <property type="project" value="InterPro"/>
</dbReference>
<evidence type="ECO:0000256" key="1">
    <source>
        <dbReference type="ARBA" id="ARBA00022723"/>
    </source>
</evidence>
<dbReference type="RefSeq" id="WP_009071614.1">
    <property type="nucleotide sequence ID" value="NZ_JH597761.1"/>
</dbReference>
<keyword evidence="6" id="KW-1185">Reference proteome</keyword>
<protein>
    <recommendedName>
        <fullName evidence="4">D-tyrosyl-tRNA(Tyr) deacylase</fullName>
    </recommendedName>
</protein>
<dbReference type="Proteomes" id="UP000003980">
    <property type="component" value="Unassembled WGS sequence"/>
</dbReference>
<keyword evidence="2" id="KW-0378">Hydrolase</keyword>
<dbReference type="SUPFAM" id="SSF142535">
    <property type="entry name" value="AF0625-like"/>
    <property type="match status" value="1"/>
</dbReference>
<keyword evidence="3" id="KW-0862">Zinc</keyword>
<dbReference type="Gene3D" id="3.40.630.50">
    <property type="entry name" value="AF0625-like"/>
    <property type="match status" value="1"/>
</dbReference>
<keyword evidence="1" id="KW-0479">Metal-binding</keyword>
<dbReference type="OrthoDB" id="9863at2157"/>
<reference evidence="5 6" key="1">
    <citation type="submission" date="2012-01" db="EMBL/GenBank/DDBJ databases">
        <title>Improved High-Quality Draft sequence of Metallosphaera yellowstonensis MK1.</title>
        <authorList>
            <consortium name="US DOE Joint Genome Institute"/>
            <person name="Lucas S."/>
            <person name="Han J."/>
            <person name="Cheng J.-F."/>
            <person name="Goodwin L."/>
            <person name="Pitluck S."/>
            <person name="Peters L."/>
            <person name="Teshima H."/>
            <person name="Detter J.C."/>
            <person name="Han C."/>
            <person name="Tapia R."/>
            <person name="Land M."/>
            <person name="Hauser L."/>
            <person name="Kyrpides N."/>
            <person name="Kozubal M."/>
            <person name="Macur R.E."/>
            <person name="Jay Z."/>
            <person name="Inskeep W."/>
            <person name="Woyke T."/>
        </authorList>
    </citation>
    <scope>NUCLEOTIDE SEQUENCE [LARGE SCALE GENOMIC DNA]</scope>
    <source>
        <strain evidence="5 6">MK1</strain>
    </source>
</reference>
<name>H2C3G8_9CREN</name>
<dbReference type="GO" id="GO:0019478">
    <property type="term" value="P:D-amino acid catabolic process"/>
    <property type="evidence" value="ECO:0007669"/>
    <property type="project" value="InterPro"/>
</dbReference>
<evidence type="ECO:0000256" key="2">
    <source>
        <dbReference type="ARBA" id="ARBA00022801"/>
    </source>
</evidence>
<dbReference type="EMBL" id="JH597761">
    <property type="protein sequence ID" value="EHP70789.1"/>
    <property type="molecule type" value="Genomic_DNA"/>
</dbReference>
<dbReference type="eggNOG" id="arCOG01616">
    <property type="taxonomic scope" value="Archaea"/>
</dbReference>
<dbReference type="HOGENOM" id="CLU_056464_1_0_2"/>
<proteinExistence type="predicted"/>
<dbReference type="InterPro" id="IPR018033">
    <property type="entry name" value="Deacylase_DtdA_archaea"/>
</dbReference>
<dbReference type="PANTHER" id="PTHR34667">
    <property type="entry name" value="D-AMINOACYL-TRNA DEACYLASE"/>
    <property type="match status" value="1"/>
</dbReference>
<gene>
    <name evidence="5" type="ORF">MetMK1DRAFT_00012920</name>
</gene>
<dbReference type="Gene3D" id="3.40.50.10700">
    <property type="entry name" value="AF0625-like"/>
    <property type="match status" value="1"/>
</dbReference>
<dbReference type="InterPro" id="IPR007508">
    <property type="entry name" value="DtdA"/>
</dbReference>
<evidence type="ECO:0000313" key="6">
    <source>
        <dbReference type="Proteomes" id="UP000003980"/>
    </source>
</evidence>
<dbReference type="PANTHER" id="PTHR34667:SF1">
    <property type="entry name" value="D-AMINOACYL-TRNA DEACYLASE"/>
    <property type="match status" value="1"/>
</dbReference>
<dbReference type="AlphaFoldDB" id="H2C3G8"/>
<dbReference type="Pfam" id="PF04414">
    <property type="entry name" value="tRNA_deacylase"/>
    <property type="match status" value="1"/>
</dbReference>
<dbReference type="GO" id="GO:0046872">
    <property type="term" value="F:metal ion binding"/>
    <property type="evidence" value="ECO:0007669"/>
    <property type="project" value="UniProtKB-KW"/>
</dbReference>
<sequence>MKVSVLVSKKDPVGQTVKKLGYGFDEVEEDVTDFTYSKGDVIVVLSRHESSSKIPTLTVHHVGNPGGTPMGGEPRQLGVAHPRLLTSIFRELRKLNLGVEVEIEATHHGPTLRGVPVIFAEVGSDETIWRNETLVNRFVESVLRGIEGVNEVDCRNVILVYGGPHYSKTAKGLALTNCISHIISKHFISELNSEVIHQSIERNITRPNTAILDSINRERREFITNLLRLNNISIEFR</sequence>
<dbReference type="STRING" id="671065.MetMK1DRAFT_00012920"/>
<accession>H2C3G8</accession>
<dbReference type="PIRSF" id="PIRSF016210">
    <property type="entry name" value="UCP016210"/>
    <property type="match status" value="1"/>
</dbReference>
<evidence type="ECO:0000313" key="5">
    <source>
        <dbReference type="EMBL" id="EHP70789.1"/>
    </source>
</evidence>
<evidence type="ECO:0000256" key="3">
    <source>
        <dbReference type="ARBA" id="ARBA00022833"/>
    </source>
</evidence>
<evidence type="ECO:0000256" key="4">
    <source>
        <dbReference type="ARBA" id="ARBA00033425"/>
    </source>
</evidence>
<organism evidence="5 6">
    <name type="scientific">Metallosphaera yellowstonensis MK1</name>
    <dbReference type="NCBI Taxonomy" id="671065"/>
    <lineage>
        <taxon>Archaea</taxon>
        <taxon>Thermoproteota</taxon>
        <taxon>Thermoprotei</taxon>
        <taxon>Sulfolobales</taxon>
        <taxon>Sulfolobaceae</taxon>
        <taxon>Metallosphaera</taxon>
    </lineage>
</organism>